<evidence type="ECO:0000313" key="14">
    <source>
        <dbReference type="EMBL" id="MCP9761706.1"/>
    </source>
</evidence>
<dbReference type="GO" id="GO:0052381">
    <property type="term" value="F:tRNA dimethylallyltransferase activity"/>
    <property type="evidence" value="ECO:0007669"/>
    <property type="project" value="UniProtKB-UniRule"/>
</dbReference>
<dbReference type="SUPFAM" id="SSF52540">
    <property type="entry name" value="P-loop containing nucleoside triphosphate hydrolases"/>
    <property type="match status" value="2"/>
</dbReference>
<dbReference type="Gene3D" id="3.40.50.300">
    <property type="entry name" value="P-loop containing nucleotide triphosphate hydrolases"/>
    <property type="match status" value="1"/>
</dbReference>
<dbReference type="GO" id="GO:0005524">
    <property type="term" value="F:ATP binding"/>
    <property type="evidence" value="ECO:0007669"/>
    <property type="project" value="UniProtKB-UniRule"/>
</dbReference>
<proteinExistence type="inferred from homology"/>
<keyword evidence="8 10" id="KW-0460">Magnesium</keyword>
<dbReference type="InterPro" id="IPR039657">
    <property type="entry name" value="Dimethylallyltransferase"/>
</dbReference>
<comment type="similarity">
    <text evidence="3 10 13">Belongs to the IPP transferase family.</text>
</comment>
<accession>A0AAE3KSY3</accession>
<keyword evidence="4 10" id="KW-0808">Transferase</keyword>
<dbReference type="HAMAP" id="MF_00185">
    <property type="entry name" value="IPP_trans"/>
    <property type="match status" value="1"/>
</dbReference>
<dbReference type="PANTHER" id="PTHR11088:SF60">
    <property type="entry name" value="TRNA DIMETHYLALLYLTRANSFERASE"/>
    <property type="match status" value="1"/>
</dbReference>
<evidence type="ECO:0000256" key="8">
    <source>
        <dbReference type="ARBA" id="ARBA00022842"/>
    </source>
</evidence>
<evidence type="ECO:0000256" key="5">
    <source>
        <dbReference type="ARBA" id="ARBA00022694"/>
    </source>
</evidence>
<sequence length="306" mass="35847">MNFSEQKTELIVILGPTASGKTELAVNLAYKLNGEIISADSRQVYKNMDVGTGKDLSEYTKDDATIPYHLIDICEAGEKYNVARFQNDFMEVFEQIKSRNALPILCGGTGLYIQAVISDFWKMQVPVNQILRSELESLSNEHIFDNFSIFLIDYNFSSRKRLIRHIEINDFLLKNPEFSKTEFTKIEYKIFGLNPVLEIRRERISKRLKVRFEKQGMLAEVQNLLDAGVSAEVLEYYGLEYKYISYFLKKEMTFEQMFSKLETEIHRFAKRQMTFFRSMESKGFKINWIPDSLSKEEKLEYIFGYI</sequence>
<evidence type="ECO:0000256" key="1">
    <source>
        <dbReference type="ARBA" id="ARBA00001946"/>
    </source>
</evidence>
<keyword evidence="6 10" id="KW-0547">Nucleotide-binding</keyword>
<dbReference type="Gene3D" id="1.10.287.890">
    <property type="entry name" value="Crystal structure of tRNA isopentenylpyrophosphate transferase (bh2366) domain"/>
    <property type="match status" value="1"/>
</dbReference>
<dbReference type="NCBIfam" id="TIGR00174">
    <property type="entry name" value="miaA"/>
    <property type="match status" value="1"/>
</dbReference>
<evidence type="ECO:0000256" key="11">
    <source>
        <dbReference type="RuleBase" id="RU003783"/>
    </source>
</evidence>
<feature type="binding site" evidence="10">
    <location>
        <begin position="15"/>
        <end position="22"/>
    </location>
    <ligand>
        <name>ATP</name>
        <dbReference type="ChEBI" id="CHEBI:30616"/>
    </ligand>
</feature>
<dbReference type="EC" id="2.5.1.75" evidence="10"/>
<evidence type="ECO:0000256" key="10">
    <source>
        <dbReference type="HAMAP-Rule" id="MF_00185"/>
    </source>
</evidence>
<comment type="caution">
    <text evidence="10">Lacks conserved residue(s) required for the propagation of feature annotation.</text>
</comment>
<keyword evidence="15" id="KW-1185">Reference proteome</keyword>
<name>A0AAE3KSY3_9BACT</name>
<evidence type="ECO:0000256" key="13">
    <source>
        <dbReference type="RuleBase" id="RU003785"/>
    </source>
</evidence>
<comment type="subunit">
    <text evidence="10">Monomer.</text>
</comment>
<evidence type="ECO:0000256" key="9">
    <source>
        <dbReference type="ARBA" id="ARBA00049563"/>
    </source>
</evidence>
<dbReference type="PANTHER" id="PTHR11088">
    <property type="entry name" value="TRNA DIMETHYLALLYLTRANSFERASE"/>
    <property type="match status" value="1"/>
</dbReference>
<keyword evidence="5 10" id="KW-0819">tRNA processing</keyword>
<evidence type="ECO:0000256" key="12">
    <source>
        <dbReference type="RuleBase" id="RU003784"/>
    </source>
</evidence>
<evidence type="ECO:0000313" key="15">
    <source>
        <dbReference type="Proteomes" id="UP001204144"/>
    </source>
</evidence>
<feature type="region of interest" description="Interaction with substrate tRNA" evidence="10">
    <location>
        <begin position="40"/>
        <end position="43"/>
    </location>
</feature>
<dbReference type="Proteomes" id="UP001204144">
    <property type="component" value="Unassembled WGS sequence"/>
</dbReference>
<dbReference type="EMBL" id="RJUF01000002">
    <property type="protein sequence ID" value="MCP9761706.1"/>
    <property type="molecule type" value="Genomic_DNA"/>
</dbReference>
<dbReference type="GO" id="GO:0006400">
    <property type="term" value="P:tRNA modification"/>
    <property type="evidence" value="ECO:0007669"/>
    <property type="project" value="TreeGrafter"/>
</dbReference>
<feature type="site" description="Interaction with substrate tRNA" evidence="10">
    <location>
        <position position="109"/>
    </location>
</feature>
<evidence type="ECO:0000256" key="2">
    <source>
        <dbReference type="ARBA" id="ARBA00003213"/>
    </source>
</evidence>
<comment type="cofactor">
    <cofactor evidence="1 10">
        <name>Mg(2+)</name>
        <dbReference type="ChEBI" id="CHEBI:18420"/>
    </cofactor>
</comment>
<dbReference type="InterPro" id="IPR018022">
    <property type="entry name" value="IPT"/>
</dbReference>
<comment type="function">
    <text evidence="2 10 12">Catalyzes the transfer of a dimethylallyl group onto the adenine at position 37 in tRNAs that read codons beginning with uridine, leading to the formation of N6-(dimethylallyl)adenosine (i(6)A).</text>
</comment>
<comment type="caution">
    <text evidence="14">The sequence shown here is derived from an EMBL/GenBank/DDBJ whole genome shotgun (WGS) entry which is preliminary data.</text>
</comment>
<dbReference type="Pfam" id="PF01715">
    <property type="entry name" value="IPPT"/>
    <property type="match status" value="1"/>
</dbReference>
<evidence type="ECO:0000256" key="4">
    <source>
        <dbReference type="ARBA" id="ARBA00022679"/>
    </source>
</evidence>
<protein>
    <recommendedName>
        <fullName evidence="10">tRNA dimethylallyltransferase</fullName>
        <ecNumber evidence="10">2.5.1.75</ecNumber>
    </recommendedName>
    <alternativeName>
        <fullName evidence="10">Dimethylallyl diphosphate:tRNA dimethylallyltransferase</fullName>
        <shortName evidence="10">DMAPP:tRNA dimethylallyltransferase</shortName>
        <shortName evidence="10">DMATase</shortName>
    </alternativeName>
    <alternativeName>
        <fullName evidence="10">Isopentenyl-diphosphate:tRNA isopentenyltransferase</fullName>
        <shortName evidence="10">IPP transferase</shortName>
        <shortName evidence="10">IPPT</shortName>
        <shortName evidence="10">IPTase</shortName>
    </alternativeName>
</protein>
<gene>
    <name evidence="10 14" type="primary">miaA</name>
    <name evidence="14" type="ORF">EGI31_01980</name>
</gene>
<evidence type="ECO:0000256" key="7">
    <source>
        <dbReference type="ARBA" id="ARBA00022840"/>
    </source>
</evidence>
<keyword evidence="7 10" id="KW-0067">ATP-binding</keyword>
<organism evidence="14 15">
    <name type="scientific">Lacihabitans soyangensis</name>
    <dbReference type="NCBI Taxonomy" id="869394"/>
    <lineage>
        <taxon>Bacteria</taxon>
        <taxon>Pseudomonadati</taxon>
        <taxon>Bacteroidota</taxon>
        <taxon>Cytophagia</taxon>
        <taxon>Cytophagales</taxon>
        <taxon>Leadbetterellaceae</taxon>
        <taxon>Lacihabitans</taxon>
    </lineage>
</organism>
<dbReference type="InterPro" id="IPR027417">
    <property type="entry name" value="P-loop_NTPase"/>
</dbReference>
<evidence type="ECO:0000256" key="6">
    <source>
        <dbReference type="ARBA" id="ARBA00022741"/>
    </source>
</evidence>
<evidence type="ECO:0000256" key="3">
    <source>
        <dbReference type="ARBA" id="ARBA00005842"/>
    </source>
</evidence>
<comment type="catalytic activity">
    <reaction evidence="9 10 11">
        <text>adenosine(37) in tRNA + dimethylallyl diphosphate = N(6)-dimethylallyladenosine(37) in tRNA + diphosphate</text>
        <dbReference type="Rhea" id="RHEA:26482"/>
        <dbReference type="Rhea" id="RHEA-COMP:10162"/>
        <dbReference type="Rhea" id="RHEA-COMP:10375"/>
        <dbReference type="ChEBI" id="CHEBI:33019"/>
        <dbReference type="ChEBI" id="CHEBI:57623"/>
        <dbReference type="ChEBI" id="CHEBI:74411"/>
        <dbReference type="ChEBI" id="CHEBI:74415"/>
        <dbReference type="EC" id="2.5.1.75"/>
    </reaction>
</comment>
<reference evidence="14 15" key="1">
    <citation type="submission" date="2018-11" db="EMBL/GenBank/DDBJ databases">
        <title>Novel bacteria species description.</title>
        <authorList>
            <person name="Han J.-H."/>
        </authorList>
    </citation>
    <scope>NUCLEOTIDE SEQUENCE [LARGE SCALE GENOMIC DNA]</scope>
    <source>
        <strain evidence="14 15">KCTC23259</strain>
    </source>
</reference>
<dbReference type="RefSeq" id="WP_255035447.1">
    <property type="nucleotide sequence ID" value="NZ_RJUF01000002.1"/>
</dbReference>
<feature type="binding site" evidence="10">
    <location>
        <begin position="17"/>
        <end position="22"/>
    </location>
    <ligand>
        <name>substrate</name>
    </ligand>
</feature>
<dbReference type="AlphaFoldDB" id="A0AAE3KSY3"/>
<feature type="site" description="Interaction with substrate tRNA" evidence="10">
    <location>
        <position position="132"/>
    </location>
</feature>